<sequence>MNLQLKSSTRAYLGGGVGFCAGNERKFTYGVGDSVKNSLILLMK</sequence>
<name>A0ABU2B5Y5_9CORY</name>
<organism evidence="1 2">
    <name type="scientific">Corynebacterium felinum</name>
    <dbReference type="NCBI Taxonomy" id="131318"/>
    <lineage>
        <taxon>Bacteria</taxon>
        <taxon>Bacillati</taxon>
        <taxon>Actinomycetota</taxon>
        <taxon>Actinomycetes</taxon>
        <taxon>Mycobacteriales</taxon>
        <taxon>Corynebacteriaceae</taxon>
        <taxon>Corynebacterium</taxon>
    </lineage>
</organism>
<dbReference type="EMBL" id="JAVDYF010000001">
    <property type="protein sequence ID" value="MDR7354030.1"/>
    <property type="molecule type" value="Genomic_DNA"/>
</dbReference>
<reference evidence="1 2" key="1">
    <citation type="submission" date="2023-07" db="EMBL/GenBank/DDBJ databases">
        <title>Sequencing the genomes of 1000 actinobacteria strains.</title>
        <authorList>
            <person name="Klenk H.-P."/>
        </authorList>
    </citation>
    <scope>NUCLEOTIDE SEQUENCE [LARGE SCALE GENOMIC DNA]</scope>
    <source>
        <strain evidence="1 2">DSM 44508</strain>
    </source>
</reference>
<gene>
    <name evidence="1" type="ORF">J2S37_000568</name>
</gene>
<accession>A0ABU2B5Y5</accession>
<protein>
    <submittedName>
        <fullName evidence="1">Uncharacterized protein</fullName>
    </submittedName>
</protein>
<evidence type="ECO:0000313" key="2">
    <source>
        <dbReference type="Proteomes" id="UP001183619"/>
    </source>
</evidence>
<keyword evidence="2" id="KW-1185">Reference proteome</keyword>
<dbReference type="Proteomes" id="UP001183619">
    <property type="component" value="Unassembled WGS sequence"/>
</dbReference>
<comment type="caution">
    <text evidence="1">The sequence shown here is derived from an EMBL/GenBank/DDBJ whole genome shotgun (WGS) entry which is preliminary data.</text>
</comment>
<proteinExistence type="predicted"/>
<evidence type="ECO:0000313" key="1">
    <source>
        <dbReference type="EMBL" id="MDR7354030.1"/>
    </source>
</evidence>